<feature type="compositionally biased region" description="Polar residues" evidence="1">
    <location>
        <begin position="100"/>
        <end position="111"/>
    </location>
</feature>
<keyword evidence="3" id="KW-1185">Reference proteome</keyword>
<accession>A0A0D3HMS9</accession>
<dbReference type="AlphaFoldDB" id="A0A0D3HMS9"/>
<protein>
    <submittedName>
        <fullName evidence="2">Uncharacterized protein</fullName>
    </submittedName>
</protein>
<dbReference type="Gramene" id="OBART11G16290.1">
    <property type="protein sequence ID" value="OBART11G16290.1"/>
    <property type="gene ID" value="OBART11G16290"/>
</dbReference>
<organism evidence="2">
    <name type="scientific">Oryza barthii</name>
    <dbReference type="NCBI Taxonomy" id="65489"/>
    <lineage>
        <taxon>Eukaryota</taxon>
        <taxon>Viridiplantae</taxon>
        <taxon>Streptophyta</taxon>
        <taxon>Embryophyta</taxon>
        <taxon>Tracheophyta</taxon>
        <taxon>Spermatophyta</taxon>
        <taxon>Magnoliopsida</taxon>
        <taxon>Liliopsida</taxon>
        <taxon>Poales</taxon>
        <taxon>Poaceae</taxon>
        <taxon>BOP clade</taxon>
        <taxon>Oryzoideae</taxon>
        <taxon>Oryzeae</taxon>
        <taxon>Oryzinae</taxon>
        <taxon>Oryza</taxon>
    </lineage>
</organism>
<reference evidence="2" key="1">
    <citation type="journal article" date="2009" name="Rice">
        <title>De Novo Next Generation Sequencing of Plant Genomes.</title>
        <authorList>
            <person name="Rounsley S."/>
            <person name="Marri P.R."/>
            <person name="Yu Y."/>
            <person name="He R."/>
            <person name="Sisneros N."/>
            <person name="Goicoechea J.L."/>
            <person name="Lee S.J."/>
            <person name="Angelova A."/>
            <person name="Kudrna D."/>
            <person name="Luo M."/>
            <person name="Affourtit J."/>
            <person name="Desany B."/>
            <person name="Knight J."/>
            <person name="Niazi F."/>
            <person name="Egholm M."/>
            <person name="Wing R.A."/>
        </authorList>
    </citation>
    <scope>NUCLEOTIDE SEQUENCE [LARGE SCALE GENOMIC DNA]</scope>
    <source>
        <strain evidence="2">cv. IRGC 105608</strain>
    </source>
</reference>
<evidence type="ECO:0000313" key="3">
    <source>
        <dbReference type="Proteomes" id="UP000026960"/>
    </source>
</evidence>
<evidence type="ECO:0000313" key="2">
    <source>
        <dbReference type="EnsemblPlants" id="OBART11G16290.1"/>
    </source>
</evidence>
<name>A0A0D3HMS9_9ORYZ</name>
<dbReference type="Proteomes" id="UP000026960">
    <property type="component" value="Chromosome 11"/>
</dbReference>
<sequence>MAWSTAAIVAMVRYERLRPPLKPTMKRMLLMASSLLMSSSCGGSDKPAAVSSLVRVLEAASSGRAQHCLGRSAEAELARRQLEWQLRRSSREGGDKPAAVSSSLNDSTSPFTSTAVVAPSILPETGGHRASRPQPPLLLPVLPELGGLRAPVSSLASLSARLCSGGPEELGDINPNNGDVVLLVGSAGGGEGVGGHKRRLGAAAVKARAADLVAPPTGGPAVTTMVGGDGGRQVRRRCPLEGQIRRSRGQLW</sequence>
<feature type="region of interest" description="Disordered" evidence="1">
    <location>
        <begin position="87"/>
        <end position="111"/>
    </location>
</feature>
<dbReference type="HOGENOM" id="CLU_1104173_0_0_1"/>
<proteinExistence type="predicted"/>
<dbReference type="EnsemblPlants" id="OBART11G16290.1">
    <property type="protein sequence ID" value="OBART11G16290.1"/>
    <property type="gene ID" value="OBART11G16290"/>
</dbReference>
<reference evidence="2" key="2">
    <citation type="submission" date="2015-03" db="UniProtKB">
        <authorList>
            <consortium name="EnsemblPlants"/>
        </authorList>
    </citation>
    <scope>IDENTIFICATION</scope>
</reference>
<evidence type="ECO:0000256" key="1">
    <source>
        <dbReference type="SAM" id="MobiDB-lite"/>
    </source>
</evidence>
<dbReference type="PaxDb" id="65489-OBART11G16290.1"/>